<comment type="similarity">
    <text evidence="1">Belongs to the bactofilin family.</text>
</comment>
<dbReference type="InterPro" id="IPR007607">
    <property type="entry name" value="BacA/B"/>
</dbReference>
<gene>
    <name evidence="3" type="ORF">ODE01S_12770</name>
</gene>
<feature type="region of interest" description="Disordered" evidence="2">
    <location>
        <begin position="116"/>
        <end position="145"/>
    </location>
</feature>
<feature type="region of interest" description="Disordered" evidence="2">
    <location>
        <begin position="1"/>
        <end position="20"/>
    </location>
</feature>
<dbReference type="RefSeq" id="WP_147147027.1">
    <property type="nucleotide sequence ID" value="NZ_BJXN01000007.1"/>
</dbReference>
<dbReference type="PANTHER" id="PTHR35024:SF4">
    <property type="entry name" value="POLYMER-FORMING CYTOSKELETAL PROTEIN"/>
    <property type="match status" value="1"/>
</dbReference>
<evidence type="ECO:0000313" key="3">
    <source>
        <dbReference type="EMBL" id="GEM89843.1"/>
    </source>
</evidence>
<dbReference type="AlphaFoldDB" id="A0A511RJL9"/>
<organism evidence="3 4">
    <name type="scientific">Oceanithermus desulfurans NBRC 100063</name>
    <dbReference type="NCBI Taxonomy" id="1227550"/>
    <lineage>
        <taxon>Bacteria</taxon>
        <taxon>Thermotogati</taxon>
        <taxon>Deinococcota</taxon>
        <taxon>Deinococci</taxon>
        <taxon>Thermales</taxon>
        <taxon>Thermaceae</taxon>
        <taxon>Oceanithermus</taxon>
    </lineage>
</organism>
<dbReference type="Proteomes" id="UP000321827">
    <property type="component" value="Unassembled WGS sequence"/>
</dbReference>
<accession>A0A511RJL9</accession>
<dbReference type="PANTHER" id="PTHR35024">
    <property type="entry name" value="HYPOTHETICAL CYTOSOLIC PROTEIN"/>
    <property type="match status" value="1"/>
</dbReference>
<evidence type="ECO:0000313" key="4">
    <source>
        <dbReference type="Proteomes" id="UP000321827"/>
    </source>
</evidence>
<dbReference type="Pfam" id="PF04519">
    <property type="entry name" value="Bactofilin"/>
    <property type="match status" value="1"/>
</dbReference>
<name>A0A511RJL9_9DEIN</name>
<protein>
    <recommendedName>
        <fullName evidence="5">Cell shape determination protein CcmA</fullName>
    </recommendedName>
</protein>
<evidence type="ECO:0000256" key="2">
    <source>
        <dbReference type="SAM" id="MobiDB-lite"/>
    </source>
</evidence>
<evidence type="ECO:0000256" key="1">
    <source>
        <dbReference type="ARBA" id="ARBA00044755"/>
    </source>
</evidence>
<evidence type="ECO:0008006" key="5">
    <source>
        <dbReference type="Google" id="ProtNLM"/>
    </source>
</evidence>
<dbReference type="OrthoDB" id="25906at2"/>
<dbReference type="EMBL" id="BJXN01000007">
    <property type="protein sequence ID" value="GEM89843.1"/>
    <property type="molecule type" value="Genomic_DNA"/>
</dbReference>
<comment type="caution">
    <text evidence="3">The sequence shown here is derived from an EMBL/GenBank/DDBJ whole genome shotgun (WGS) entry which is preliminary data.</text>
</comment>
<sequence length="145" mass="14994">MFGRKPSPQPKPGGSSQAPTFVAAGTQIHGDLKAKGPVRVDGVILGSLLIDGDLEIAPGGRIEGDEVRARNILVNGEVRAKIIADGKLTLTKRARVEGDVVAKALDIEAGATFVGRSVTGDGKQLPPTVTSETPPKGKQPPAKED</sequence>
<proteinExistence type="inferred from homology"/>
<reference evidence="3 4" key="1">
    <citation type="submission" date="2019-07" db="EMBL/GenBank/DDBJ databases">
        <title>Whole genome shotgun sequence of Oceanithermus desulfurans NBRC 100063.</title>
        <authorList>
            <person name="Hosoyama A."/>
            <person name="Uohara A."/>
            <person name="Ohji S."/>
            <person name="Ichikawa N."/>
        </authorList>
    </citation>
    <scope>NUCLEOTIDE SEQUENCE [LARGE SCALE GENOMIC DNA]</scope>
    <source>
        <strain evidence="3 4">NBRC 100063</strain>
    </source>
</reference>